<keyword evidence="2" id="KW-0028">Amino-acid biosynthesis</keyword>
<dbReference type="PANTHER" id="PTHR21089:SF1">
    <property type="entry name" value="BIFUNCTIONAL 3-DEHYDROQUINATE DEHYDRATASE_SHIKIMATE DEHYDROGENASE, CHLOROPLASTIC"/>
    <property type="match status" value="1"/>
</dbReference>
<evidence type="ECO:0000256" key="2">
    <source>
        <dbReference type="ARBA" id="ARBA00023141"/>
    </source>
</evidence>
<dbReference type="Gene3D" id="3.40.50.10860">
    <property type="entry name" value="Leucine Dehydrogenase, chain A, domain 1"/>
    <property type="match status" value="1"/>
</dbReference>
<keyword evidence="6" id="KW-1185">Reference proteome</keyword>
<dbReference type="PANTHER" id="PTHR21089">
    <property type="entry name" value="SHIKIMATE DEHYDROGENASE"/>
    <property type="match status" value="1"/>
</dbReference>
<evidence type="ECO:0000259" key="4">
    <source>
        <dbReference type="Pfam" id="PF18317"/>
    </source>
</evidence>
<proteinExistence type="predicted"/>
<evidence type="ECO:0000259" key="3">
    <source>
        <dbReference type="Pfam" id="PF08501"/>
    </source>
</evidence>
<keyword evidence="5" id="KW-0560">Oxidoreductase</keyword>
<organism evidence="5 6">
    <name type="scientific">Blastococcus goldschmidtiae</name>
    <dbReference type="NCBI Taxonomy" id="3075546"/>
    <lineage>
        <taxon>Bacteria</taxon>
        <taxon>Bacillati</taxon>
        <taxon>Actinomycetota</taxon>
        <taxon>Actinomycetes</taxon>
        <taxon>Geodermatophilales</taxon>
        <taxon>Geodermatophilaceae</taxon>
        <taxon>Blastococcus</taxon>
    </lineage>
</organism>
<evidence type="ECO:0000313" key="5">
    <source>
        <dbReference type="EMBL" id="MDT0276997.1"/>
    </source>
</evidence>
<dbReference type="EMBL" id="JAVREI010000009">
    <property type="protein sequence ID" value="MDT0276997.1"/>
    <property type="molecule type" value="Genomic_DNA"/>
</dbReference>
<evidence type="ECO:0000256" key="1">
    <source>
        <dbReference type="ARBA" id="ARBA00004871"/>
    </source>
</evidence>
<dbReference type="NCBIfam" id="NF001311">
    <property type="entry name" value="PRK00258.1-3"/>
    <property type="match status" value="1"/>
</dbReference>
<comment type="caution">
    <text evidence="5">The sequence shown here is derived from an EMBL/GenBank/DDBJ whole genome shotgun (WGS) entry which is preliminary data.</text>
</comment>
<dbReference type="InterPro" id="IPR041121">
    <property type="entry name" value="SDH_C"/>
</dbReference>
<dbReference type="SUPFAM" id="SSF51735">
    <property type="entry name" value="NAD(P)-binding Rossmann-fold domains"/>
    <property type="match status" value="1"/>
</dbReference>
<dbReference type="InterPro" id="IPR022893">
    <property type="entry name" value="Shikimate_DH_fam"/>
</dbReference>
<sequence>MADGAVPGGPGRAAVLGRPVSHSLSPLLHRAAYAALGLDGWRYDALDVGAEDLPDLLAGLDEEWRGFSVTMPCKQAAVDVADRVEPLPRLLHAANTLVREPGGWRAENTDVAGIGTALQVGGVESVERAAVLGAGGTAAAAAVALASLGAQHVDVVVREPARAADLVRVLDVLQVPVTVSRLGETAVDAPVVVSTVPVAGQPAAGALPWRPGQTVLDVLYAPWPTPLAERVTAAGGTVIGGAEVLFWQATVQVELMTGFPAPIAEMRRALDAALAVH</sequence>
<dbReference type="InterPro" id="IPR013708">
    <property type="entry name" value="Shikimate_DH-bd_N"/>
</dbReference>
<dbReference type="SUPFAM" id="SSF53223">
    <property type="entry name" value="Aminoacid dehydrogenase-like, N-terminal domain"/>
    <property type="match status" value="1"/>
</dbReference>
<reference evidence="6" key="1">
    <citation type="submission" date="2023-07" db="EMBL/GenBank/DDBJ databases">
        <title>30 novel species of actinomycetes from the DSMZ collection.</title>
        <authorList>
            <person name="Nouioui I."/>
        </authorList>
    </citation>
    <scope>NUCLEOTIDE SEQUENCE [LARGE SCALE GENOMIC DNA]</scope>
    <source>
        <strain evidence="6">DSM 46792</strain>
    </source>
</reference>
<gene>
    <name evidence="5" type="ORF">RM425_13900</name>
</gene>
<accession>A0ABU2K9Y7</accession>
<comment type="pathway">
    <text evidence="1">Metabolic intermediate biosynthesis; chorismate biosynthesis; chorismate from D-erythrose 4-phosphate and phosphoenolpyruvate: step 4/7.</text>
</comment>
<dbReference type="Proteomes" id="UP001183222">
    <property type="component" value="Unassembled WGS sequence"/>
</dbReference>
<dbReference type="InterPro" id="IPR036291">
    <property type="entry name" value="NAD(P)-bd_dom_sf"/>
</dbReference>
<dbReference type="Pfam" id="PF18317">
    <property type="entry name" value="SDH_C"/>
    <property type="match status" value="1"/>
</dbReference>
<dbReference type="EC" id="1.1.1.25" evidence="5"/>
<keyword evidence="2" id="KW-0057">Aromatic amino acid biosynthesis</keyword>
<dbReference type="Gene3D" id="3.40.50.720">
    <property type="entry name" value="NAD(P)-binding Rossmann-like Domain"/>
    <property type="match status" value="1"/>
</dbReference>
<dbReference type="GO" id="GO:0004764">
    <property type="term" value="F:shikimate 3-dehydrogenase (NADP+) activity"/>
    <property type="evidence" value="ECO:0007669"/>
    <property type="project" value="UniProtKB-EC"/>
</dbReference>
<name>A0ABU2K9Y7_9ACTN</name>
<dbReference type="Pfam" id="PF08501">
    <property type="entry name" value="Shikimate_dh_N"/>
    <property type="match status" value="1"/>
</dbReference>
<dbReference type="InterPro" id="IPR046346">
    <property type="entry name" value="Aminoacid_DH-like_N_sf"/>
</dbReference>
<feature type="domain" description="SDH C-terminal" evidence="4">
    <location>
        <begin position="241"/>
        <end position="270"/>
    </location>
</feature>
<protein>
    <submittedName>
        <fullName evidence="5">Shikimate dehydrogenase</fullName>
        <ecNumber evidence="5">1.1.1.25</ecNumber>
    </submittedName>
</protein>
<evidence type="ECO:0000313" key="6">
    <source>
        <dbReference type="Proteomes" id="UP001183222"/>
    </source>
</evidence>
<feature type="domain" description="Shikimate dehydrogenase substrate binding N-terminal" evidence="3">
    <location>
        <begin position="15"/>
        <end position="97"/>
    </location>
</feature>